<comment type="caution">
    <text evidence="1">The sequence shown here is derived from an EMBL/GenBank/DDBJ whole genome shotgun (WGS) entry which is preliminary data.</text>
</comment>
<evidence type="ECO:0000313" key="1">
    <source>
        <dbReference type="EMBL" id="KAH6635935.1"/>
    </source>
</evidence>
<evidence type="ECO:0000313" key="2">
    <source>
        <dbReference type="Proteomes" id="UP000724584"/>
    </source>
</evidence>
<dbReference type="EMBL" id="JAGIZQ010000003">
    <property type="protein sequence ID" value="KAH6635935.1"/>
    <property type="molecule type" value="Genomic_DNA"/>
</dbReference>
<reference evidence="1 2" key="1">
    <citation type="journal article" date="2021" name="Nat. Commun.">
        <title>Genetic determinants of endophytism in the Arabidopsis root mycobiome.</title>
        <authorList>
            <person name="Mesny F."/>
            <person name="Miyauchi S."/>
            <person name="Thiergart T."/>
            <person name="Pickel B."/>
            <person name="Atanasova L."/>
            <person name="Karlsson M."/>
            <person name="Huettel B."/>
            <person name="Barry K.W."/>
            <person name="Haridas S."/>
            <person name="Chen C."/>
            <person name="Bauer D."/>
            <person name="Andreopoulos W."/>
            <person name="Pangilinan J."/>
            <person name="LaButti K."/>
            <person name="Riley R."/>
            <person name="Lipzen A."/>
            <person name="Clum A."/>
            <person name="Drula E."/>
            <person name="Henrissat B."/>
            <person name="Kohler A."/>
            <person name="Grigoriev I.V."/>
            <person name="Martin F.M."/>
            <person name="Hacquard S."/>
        </authorList>
    </citation>
    <scope>NUCLEOTIDE SEQUENCE [LARGE SCALE GENOMIC DNA]</scope>
    <source>
        <strain evidence="1 2">MPI-SDFR-AT-0079</strain>
    </source>
</reference>
<dbReference type="Proteomes" id="UP000724584">
    <property type="component" value="Unassembled WGS sequence"/>
</dbReference>
<gene>
    <name evidence="1" type="ORF">F5144DRAFT_488315</name>
</gene>
<keyword evidence="2" id="KW-1185">Reference proteome</keyword>
<keyword evidence="1" id="KW-0808">Transferase</keyword>
<organism evidence="1 2">
    <name type="scientific">Chaetomium tenue</name>
    <dbReference type="NCBI Taxonomy" id="1854479"/>
    <lineage>
        <taxon>Eukaryota</taxon>
        <taxon>Fungi</taxon>
        <taxon>Dikarya</taxon>
        <taxon>Ascomycota</taxon>
        <taxon>Pezizomycotina</taxon>
        <taxon>Sordariomycetes</taxon>
        <taxon>Sordariomycetidae</taxon>
        <taxon>Sordariales</taxon>
        <taxon>Chaetomiaceae</taxon>
        <taxon>Chaetomium</taxon>
    </lineage>
</organism>
<proteinExistence type="predicted"/>
<sequence>MSARPNQRNIKWVEVRRPVRSSPCGSVATYANTNKAGHFHMLLDLSPRGLRGVTSVLVIATHIARALDFPLFWPADYKNGPPRLLQLPYLRIPWQGRIGVPIFAFLTGFVCAYKPVKLAYQQGNQPAALKSVARSAFRRPPRLILPALIATFISFIMSVLGAYTAANRCDSHWVRFDAPDPLPFGENIKRLINTSITTWTNTENLYDRHQWAMRPLLIGAFQVYVVLAATIGMRFKYRMLVHVLMVLYWLINVNALTETFGAMLSLGTLLAELSQHRPTQNLISNHQRLCTYVLAPLIFLIGGYVGSYPAEHEDWAPWSLSLHRFLVNPVDGHRTGSILVPRGTDLLRRSSAFFIGCTAISLFLSPLFQKALSHRVLIWLGHHSFAVYLTHGTILRTVGMWIVYGISGEPWKPAGKNADGSQQEQVWLKPKGRPHKMVAILVFTALTYTAAWAWMKWVDTACARATQWLEKKVFEDEDASEGKDGMAEKGLGHNRGHSRAHSRAFSNGGAQLPRHHDGERSQPPP</sequence>
<protein>
    <submittedName>
        <fullName evidence="1">Acyltransferase family-domain-containing protein</fullName>
    </submittedName>
</protein>
<name>A0ACB7PD58_9PEZI</name>
<accession>A0ACB7PD58</accession>
<keyword evidence="1" id="KW-0012">Acyltransferase</keyword>